<dbReference type="SUPFAM" id="SSF46689">
    <property type="entry name" value="Homeodomain-like"/>
    <property type="match status" value="1"/>
</dbReference>
<keyword evidence="2" id="KW-0238">DNA-binding</keyword>
<feature type="compositionally biased region" description="Low complexity" evidence="4">
    <location>
        <begin position="90"/>
        <end position="110"/>
    </location>
</feature>
<dbReference type="Pfam" id="PF00440">
    <property type="entry name" value="TetR_N"/>
    <property type="match status" value="1"/>
</dbReference>
<dbReference type="Proteomes" id="UP000579647">
    <property type="component" value="Unassembled WGS sequence"/>
</dbReference>
<keyword evidence="3" id="KW-0804">Transcription</keyword>
<dbReference type="InterPro" id="IPR036271">
    <property type="entry name" value="Tet_transcr_reg_TetR-rel_C_sf"/>
</dbReference>
<evidence type="ECO:0000256" key="3">
    <source>
        <dbReference type="ARBA" id="ARBA00023163"/>
    </source>
</evidence>
<keyword evidence="7" id="KW-1185">Reference proteome</keyword>
<dbReference type="AlphaFoldDB" id="A0A840W6P3"/>
<evidence type="ECO:0000256" key="2">
    <source>
        <dbReference type="ARBA" id="ARBA00023125"/>
    </source>
</evidence>
<dbReference type="RefSeq" id="WP_184364618.1">
    <property type="nucleotide sequence ID" value="NZ_BAAAKM010000002.1"/>
</dbReference>
<reference evidence="6 7" key="1">
    <citation type="submission" date="2020-08" db="EMBL/GenBank/DDBJ databases">
        <title>Sequencing the genomes of 1000 actinobacteria strains.</title>
        <authorList>
            <person name="Klenk H.-P."/>
        </authorList>
    </citation>
    <scope>NUCLEOTIDE SEQUENCE [LARGE SCALE GENOMIC DNA]</scope>
    <source>
        <strain evidence="6 7">DSM 44598</strain>
    </source>
</reference>
<feature type="region of interest" description="Disordered" evidence="4">
    <location>
        <begin position="89"/>
        <end position="110"/>
    </location>
</feature>
<comment type="caution">
    <text evidence="6">The sequence shown here is derived from an EMBL/GenBank/DDBJ whole genome shotgun (WGS) entry which is preliminary data.</text>
</comment>
<dbReference type="PANTHER" id="PTHR30055">
    <property type="entry name" value="HTH-TYPE TRANSCRIPTIONAL REGULATOR RUTR"/>
    <property type="match status" value="1"/>
</dbReference>
<dbReference type="GO" id="GO:0000976">
    <property type="term" value="F:transcription cis-regulatory region binding"/>
    <property type="evidence" value="ECO:0007669"/>
    <property type="project" value="TreeGrafter"/>
</dbReference>
<organism evidence="6 7">
    <name type="scientific">Nocardiopsis metallicus</name>
    <dbReference type="NCBI Taxonomy" id="179819"/>
    <lineage>
        <taxon>Bacteria</taxon>
        <taxon>Bacillati</taxon>
        <taxon>Actinomycetota</taxon>
        <taxon>Actinomycetes</taxon>
        <taxon>Streptosporangiales</taxon>
        <taxon>Nocardiopsidaceae</taxon>
        <taxon>Nocardiopsis</taxon>
    </lineage>
</organism>
<dbReference type="InterPro" id="IPR001647">
    <property type="entry name" value="HTH_TetR"/>
</dbReference>
<proteinExistence type="predicted"/>
<dbReference type="SUPFAM" id="SSF48498">
    <property type="entry name" value="Tetracyclin repressor-like, C-terminal domain"/>
    <property type="match status" value="1"/>
</dbReference>
<feature type="domain" description="HTH tetR-type" evidence="5">
    <location>
        <begin position="13"/>
        <end position="60"/>
    </location>
</feature>
<dbReference type="InterPro" id="IPR050109">
    <property type="entry name" value="HTH-type_TetR-like_transc_reg"/>
</dbReference>
<sequence length="227" mass="24204">MSRNYAGLSRERIIVEALHIIAGRGLGGLSMRRLGDALDVEAMAIYHHFPKGKEQLFNAIAAYVTTARVVSGLREGEGPPEEVAAEELATEGAAGSPEAEGAAEGSLAEAVGTAEVDDQPWDQRLTGWAEAYRTRLLAYSGALSLLMHRAPHTLGEEDTRALLHTAFTEAGLAEADVSPACDALNAYCLGSVAHQVRHEGREDAPDEAEALARFRFGLRALLRGLSS</sequence>
<evidence type="ECO:0000256" key="1">
    <source>
        <dbReference type="ARBA" id="ARBA00023015"/>
    </source>
</evidence>
<evidence type="ECO:0000259" key="5">
    <source>
        <dbReference type="Pfam" id="PF00440"/>
    </source>
</evidence>
<dbReference type="GO" id="GO:0003700">
    <property type="term" value="F:DNA-binding transcription factor activity"/>
    <property type="evidence" value="ECO:0007669"/>
    <property type="project" value="TreeGrafter"/>
</dbReference>
<dbReference type="Gene3D" id="1.10.357.10">
    <property type="entry name" value="Tetracycline Repressor, domain 2"/>
    <property type="match status" value="1"/>
</dbReference>
<evidence type="ECO:0000256" key="4">
    <source>
        <dbReference type="SAM" id="MobiDB-lite"/>
    </source>
</evidence>
<name>A0A840W6P3_9ACTN</name>
<dbReference type="InterPro" id="IPR009057">
    <property type="entry name" value="Homeodomain-like_sf"/>
</dbReference>
<dbReference type="Gene3D" id="1.10.10.60">
    <property type="entry name" value="Homeodomain-like"/>
    <property type="match status" value="1"/>
</dbReference>
<protein>
    <submittedName>
        <fullName evidence="6">AcrR family transcriptional regulator</fullName>
    </submittedName>
</protein>
<dbReference type="EMBL" id="JACHDO010000001">
    <property type="protein sequence ID" value="MBB5491013.1"/>
    <property type="molecule type" value="Genomic_DNA"/>
</dbReference>
<evidence type="ECO:0000313" key="7">
    <source>
        <dbReference type="Proteomes" id="UP000579647"/>
    </source>
</evidence>
<evidence type="ECO:0000313" key="6">
    <source>
        <dbReference type="EMBL" id="MBB5491013.1"/>
    </source>
</evidence>
<accession>A0A840W6P3</accession>
<gene>
    <name evidence="6" type="ORF">HNR07_002150</name>
</gene>
<dbReference type="PANTHER" id="PTHR30055:SF151">
    <property type="entry name" value="TRANSCRIPTIONAL REGULATORY PROTEIN"/>
    <property type="match status" value="1"/>
</dbReference>
<keyword evidence="1" id="KW-0805">Transcription regulation</keyword>